<reference evidence="1 2" key="1">
    <citation type="journal article" date="2010" name="Science">
        <title>Pathogenicity determinants in smut fungi revealed by genome comparison.</title>
        <authorList>
            <person name="Schirawski J."/>
            <person name="Mannhaupt G."/>
            <person name="Muench K."/>
            <person name="Brefort T."/>
            <person name="Schipper K."/>
            <person name="Doehlemann G."/>
            <person name="Di Stasio M."/>
            <person name="Roessel N."/>
            <person name="Mendoza-Mendoza A."/>
            <person name="Pester D."/>
            <person name="Mueller O."/>
            <person name="Winterberg B."/>
            <person name="Meyer E."/>
            <person name="Ghareeb H."/>
            <person name="Wollenberg T."/>
            <person name="Muensterkoetter M."/>
            <person name="Wong P."/>
            <person name="Walter M."/>
            <person name="Stukenbrock E."/>
            <person name="Gueldener U."/>
            <person name="Kahmann R."/>
        </authorList>
    </citation>
    <scope>NUCLEOTIDE SEQUENCE [LARGE SCALE GENOMIC DNA]</scope>
    <source>
        <strain evidence="2">SRZ2</strain>
    </source>
</reference>
<accession>E6ZRP9</accession>
<evidence type="ECO:0000313" key="1">
    <source>
        <dbReference type="EMBL" id="CBQ69903.1"/>
    </source>
</evidence>
<dbReference type="VEuPathDB" id="FungiDB:sr16176"/>
<dbReference type="OrthoDB" id="10502057at2759"/>
<dbReference type="EMBL" id="FQ311439">
    <property type="protein sequence ID" value="CBQ69903.1"/>
    <property type="molecule type" value="Genomic_DNA"/>
</dbReference>
<keyword evidence="2" id="KW-1185">Reference proteome</keyword>
<dbReference type="AlphaFoldDB" id="E6ZRP9"/>
<protein>
    <submittedName>
        <fullName evidence="1">Uncharacterized protein</fullName>
    </submittedName>
</protein>
<sequence length="153" mass="18172">MWSSAQATPEIGYVSTSNIADFEGHHAEDWLRYFERFCLDRHIEDDSVRKAKYFKTFMALDTIDWYWSRDELIRQDYDALVDAFLEHFGTGSSYDGTPMFYIRAFQAEFSKKKTVESLRRQESWRRWLFHVLNLSGEEGCYFTVDDGEKASVR</sequence>
<gene>
    <name evidence="1" type="ORF">sr16176</name>
</gene>
<proteinExistence type="predicted"/>
<dbReference type="HOGENOM" id="CLU_1714483_0_0_1"/>
<evidence type="ECO:0000313" key="2">
    <source>
        <dbReference type="Proteomes" id="UP000008867"/>
    </source>
</evidence>
<dbReference type="Proteomes" id="UP000008867">
    <property type="component" value="Chromosome 18"/>
</dbReference>
<organism evidence="1 2">
    <name type="scientific">Sporisorium reilianum (strain SRZ2)</name>
    <name type="common">Maize head smut fungus</name>
    <dbReference type="NCBI Taxonomy" id="999809"/>
    <lineage>
        <taxon>Eukaryota</taxon>
        <taxon>Fungi</taxon>
        <taxon>Dikarya</taxon>
        <taxon>Basidiomycota</taxon>
        <taxon>Ustilaginomycotina</taxon>
        <taxon>Ustilaginomycetes</taxon>
        <taxon>Ustilaginales</taxon>
        <taxon>Ustilaginaceae</taxon>
        <taxon>Sporisorium</taxon>
    </lineage>
</organism>
<name>E6ZRP9_SPORE</name>